<dbReference type="GO" id="GO:0006412">
    <property type="term" value="P:translation"/>
    <property type="evidence" value="ECO:0007669"/>
    <property type="project" value="InterPro"/>
</dbReference>
<keyword evidence="2" id="KW-0689">Ribosomal protein</keyword>
<evidence type="ECO:0008006" key="6">
    <source>
        <dbReference type="Google" id="ProtNLM"/>
    </source>
</evidence>
<dbReference type="Gene3D" id="3.40.50.10490">
    <property type="entry name" value="Glucose-6-phosphate isomerase like protein, domain 1"/>
    <property type="match status" value="1"/>
</dbReference>
<reference evidence="4 5" key="1">
    <citation type="journal article" date="2014" name="Genome Biol.">
        <title>Transcriptome and methylome profiling reveals relics of genome dominance in the mesopolyploid Brassica oleracea.</title>
        <authorList>
            <person name="Parkin I.A."/>
            <person name="Koh C."/>
            <person name="Tang H."/>
            <person name="Robinson S.J."/>
            <person name="Kagale S."/>
            <person name="Clarke W.E."/>
            <person name="Town C.D."/>
            <person name="Nixon J."/>
            <person name="Krishnakumar V."/>
            <person name="Bidwell S.L."/>
            <person name="Denoeud F."/>
            <person name="Belcram H."/>
            <person name="Links M.G."/>
            <person name="Just J."/>
            <person name="Clarke C."/>
            <person name="Bender T."/>
            <person name="Huebert T."/>
            <person name="Mason A.S."/>
            <person name="Pires J.C."/>
            <person name="Barker G."/>
            <person name="Moore J."/>
            <person name="Walley P.G."/>
            <person name="Manoli S."/>
            <person name="Batley J."/>
            <person name="Edwards D."/>
            <person name="Nelson M.N."/>
            <person name="Wang X."/>
            <person name="Paterson A.H."/>
            <person name="King G."/>
            <person name="Bancroft I."/>
            <person name="Chalhoub B."/>
            <person name="Sharpe A.G."/>
        </authorList>
    </citation>
    <scope>NUCLEOTIDE SEQUENCE</scope>
    <source>
        <strain evidence="4 5">cv. TO1000</strain>
    </source>
</reference>
<dbReference type="Gramene" id="Bo2g080960.1">
    <property type="protein sequence ID" value="Bo2g080960.1"/>
    <property type="gene ID" value="Bo2g080960"/>
</dbReference>
<dbReference type="PRINTS" id="PR00395">
    <property type="entry name" value="RIBOSOMALS2"/>
</dbReference>
<dbReference type="eggNOG" id="KOG0830">
    <property type="taxonomic scope" value="Eukaryota"/>
</dbReference>
<dbReference type="SUPFAM" id="SSF52313">
    <property type="entry name" value="Ribosomal protein S2"/>
    <property type="match status" value="1"/>
</dbReference>
<evidence type="ECO:0000313" key="4">
    <source>
        <dbReference type="EnsemblPlants" id="Bo2g080960.1"/>
    </source>
</evidence>
<evidence type="ECO:0000256" key="1">
    <source>
        <dbReference type="ARBA" id="ARBA00006242"/>
    </source>
</evidence>
<dbReference type="HOGENOM" id="CLU_1066876_0_0_1"/>
<dbReference type="InterPro" id="IPR005707">
    <property type="entry name" value="Ribosomal_uS2_euk/arc"/>
</dbReference>
<dbReference type="InterPro" id="IPR001865">
    <property type="entry name" value="Ribosomal_uS2"/>
</dbReference>
<protein>
    <recommendedName>
        <fullName evidence="6">40S ribosomal protein SA</fullName>
    </recommendedName>
</protein>
<dbReference type="InterPro" id="IPR023591">
    <property type="entry name" value="Ribosomal_uS2_flav_dom_sf"/>
</dbReference>
<dbReference type="GO" id="GO:0003735">
    <property type="term" value="F:structural constituent of ribosome"/>
    <property type="evidence" value="ECO:0007669"/>
    <property type="project" value="InterPro"/>
</dbReference>
<dbReference type="GO" id="GO:0015935">
    <property type="term" value="C:small ribosomal subunit"/>
    <property type="evidence" value="ECO:0007669"/>
    <property type="project" value="InterPro"/>
</dbReference>
<dbReference type="Proteomes" id="UP000032141">
    <property type="component" value="Chromosome C2"/>
</dbReference>
<proteinExistence type="inferred from homology"/>
<comment type="similarity">
    <text evidence="1">Belongs to the universal ribosomal protein uS2 family.</text>
</comment>
<evidence type="ECO:0000313" key="5">
    <source>
        <dbReference type="Proteomes" id="UP000032141"/>
    </source>
</evidence>
<reference evidence="4" key="2">
    <citation type="submission" date="2015-03" db="UniProtKB">
        <authorList>
            <consortium name="EnsemblPlants"/>
        </authorList>
    </citation>
    <scope>IDENTIFICATION</scope>
</reference>
<dbReference type="OMA" id="HEKPRCE"/>
<sequence>MDEEYQVRECKYGSGHRRNDGTYIFNLGNTWEKLQMAAQVIVAIENPLEIIMQSAKPYGQRAILKFARYTGANAIAGRHNPGIFTNQMQTSFSKPMLLILTDPRTSHQPIKEGALGNIRIIAFRVTDSPMRFVDIGIHANNKGKQIIGCLFWLLARMVLQMCGTIRLVHKWKVVVDLLLYREPEEAKPEDEDEVGQTLDYLLLNMVVETNGPLLRSLMLHGHEKPRCESLLLLPLLDGTILVSLSLRHKQHKTYILALCVF</sequence>
<evidence type="ECO:0000256" key="3">
    <source>
        <dbReference type="ARBA" id="ARBA00023274"/>
    </source>
</evidence>
<evidence type="ECO:0000256" key="2">
    <source>
        <dbReference type="ARBA" id="ARBA00022980"/>
    </source>
</evidence>
<dbReference type="NCBIfam" id="TIGR01012">
    <property type="entry name" value="uS2_euk_arch"/>
    <property type="match status" value="1"/>
</dbReference>
<keyword evidence="3" id="KW-0687">Ribonucleoprotein</keyword>
<keyword evidence="5" id="KW-1185">Reference proteome</keyword>
<dbReference type="EnsemblPlants" id="Bo2g080960.1">
    <property type="protein sequence ID" value="Bo2g080960.1"/>
    <property type="gene ID" value="Bo2g080960"/>
</dbReference>
<name>A0A0D3AQG0_BRAOL</name>
<dbReference type="STRING" id="109376.A0A0D3AQG0"/>
<dbReference type="AlphaFoldDB" id="A0A0D3AQG0"/>
<dbReference type="PANTHER" id="PTHR11489">
    <property type="entry name" value="40S RIBOSOMAL PROTEIN SA"/>
    <property type="match status" value="1"/>
</dbReference>
<organism evidence="4 5">
    <name type="scientific">Brassica oleracea var. oleracea</name>
    <dbReference type="NCBI Taxonomy" id="109376"/>
    <lineage>
        <taxon>Eukaryota</taxon>
        <taxon>Viridiplantae</taxon>
        <taxon>Streptophyta</taxon>
        <taxon>Embryophyta</taxon>
        <taxon>Tracheophyta</taxon>
        <taxon>Spermatophyta</taxon>
        <taxon>Magnoliopsida</taxon>
        <taxon>eudicotyledons</taxon>
        <taxon>Gunneridae</taxon>
        <taxon>Pentapetalae</taxon>
        <taxon>rosids</taxon>
        <taxon>malvids</taxon>
        <taxon>Brassicales</taxon>
        <taxon>Brassicaceae</taxon>
        <taxon>Brassiceae</taxon>
        <taxon>Brassica</taxon>
    </lineage>
</organism>
<accession>A0A0D3AQG0</accession>